<dbReference type="InterPro" id="IPR016181">
    <property type="entry name" value="Acyl_CoA_acyltransferase"/>
</dbReference>
<reference evidence="4 5" key="1">
    <citation type="journal article" date="2014" name="BMC Genomics">
        <title>Genomic comparison of sporeforming bacilli isolated from milk.</title>
        <authorList>
            <person name="Moreno Switt A.I."/>
            <person name="Andrus A.D."/>
            <person name="Ranieri M.L."/>
            <person name="Orsi R.H."/>
            <person name="Ivy R."/>
            <person name="den Bakker H.C."/>
            <person name="Martin N.H."/>
            <person name="Wiedmann M."/>
            <person name="Boor K.J."/>
        </authorList>
    </citation>
    <scope>NUCLEOTIDE SEQUENCE [LARGE SCALE GENOMIC DNA]</scope>
    <source>
        <strain evidence="4 5">FSL R5-213</strain>
    </source>
</reference>
<dbReference type="Proteomes" id="UP000019062">
    <property type="component" value="Unassembled WGS sequence"/>
</dbReference>
<evidence type="ECO:0000256" key="2">
    <source>
        <dbReference type="ARBA" id="ARBA00023315"/>
    </source>
</evidence>
<keyword evidence="5" id="KW-1185">Reference proteome</keyword>
<dbReference type="InterPro" id="IPR050832">
    <property type="entry name" value="Bact_Acetyltransf"/>
</dbReference>
<dbReference type="SUPFAM" id="SSF55729">
    <property type="entry name" value="Acyl-CoA N-acyltransferases (Nat)"/>
    <property type="match status" value="1"/>
</dbReference>
<accession>W4F0H5</accession>
<organism evidence="4 5">
    <name type="scientific">Viridibacillus arenosi FSL R5-213</name>
    <dbReference type="NCBI Taxonomy" id="1227360"/>
    <lineage>
        <taxon>Bacteria</taxon>
        <taxon>Bacillati</taxon>
        <taxon>Bacillota</taxon>
        <taxon>Bacilli</taxon>
        <taxon>Bacillales</taxon>
        <taxon>Caryophanaceae</taxon>
        <taxon>Viridibacillus</taxon>
    </lineage>
</organism>
<dbReference type="GO" id="GO:0016747">
    <property type="term" value="F:acyltransferase activity, transferring groups other than amino-acyl groups"/>
    <property type="evidence" value="ECO:0007669"/>
    <property type="project" value="InterPro"/>
</dbReference>
<gene>
    <name evidence="4" type="ORF">C176_06537</name>
</gene>
<dbReference type="Gene3D" id="3.40.630.30">
    <property type="match status" value="1"/>
</dbReference>
<keyword evidence="1 4" id="KW-0808">Transferase</keyword>
<evidence type="ECO:0000313" key="4">
    <source>
        <dbReference type="EMBL" id="ETT86348.1"/>
    </source>
</evidence>
<protein>
    <submittedName>
        <fullName evidence="4">Putative acetyltransferase</fullName>
    </submittedName>
</protein>
<keyword evidence="2" id="KW-0012">Acyltransferase</keyword>
<dbReference type="Pfam" id="PF00583">
    <property type="entry name" value="Acetyltransf_1"/>
    <property type="match status" value="1"/>
</dbReference>
<feature type="domain" description="N-acetyltransferase" evidence="3">
    <location>
        <begin position="3"/>
        <end position="151"/>
    </location>
</feature>
<dbReference type="AlphaFoldDB" id="W4F0H5"/>
<dbReference type="RefSeq" id="WP_038181604.1">
    <property type="nucleotide sequence ID" value="NZ_ASQA01000013.1"/>
</dbReference>
<evidence type="ECO:0000313" key="5">
    <source>
        <dbReference type="Proteomes" id="UP000019062"/>
    </source>
</evidence>
<evidence type="ECO:0000256" key="1">
    <source>
        <dbReference type="ARBA" id="ARBA00022679"/>
    </source>
</evidence>
<dbReference type="CDD" id="cd04301">
    <property type="entry name" value="NAT_SF"/>
    <property type="match status" value="1"/>
</dbReference>
<dbReference type="PANTHER" id="PTHR43877:SF5">
    <property type="entry name" value="BLL8307 PROTEIN"/>
    <property type="match status" value="1"/>
</dbReference>
<comment type="caution">
    <text evidence="4">The sequence shown here is derived from an EMBL/GenBank/DDBJ whole genome shotgun (WGS) entry which is preliminary data.</text>
</comment>
<proteinExistence type="predicted"/>
<dbReference type="PATRIC" id="fig|1227360.4.peg.1326"/>
<dbReference type="PANTHER" id="PTHR43877">
    <property type="entry name" value="AMINOALKYLPHOSPHONATE N-ACETYLTRANSFERASE-RELATED-RELATED"/>
    <property type="match status" value="1"/>
</dbReference>
<evidence type="ECO:0000259" key="3">
    <source>
        <dbReference type="PROSITE" id="PS51186"/>
    </source>
</evidence>
<sequence>MDIKIDDLSRDEVKALLEEHLQGMALNSPPESIHALTIEELKKTEITFWSAWEGGALIGCGALKELDAHHGEIKSMRTSSLYLRRGVAGRMLEHIIEEARHRNYKRLSLETGSMEAFEPAKKLYLKNGFQYCRPFSNYIEEPNSVFMTLEL</sequence>
<dbReference type="eggNOG" id="COG0454">
    <property type="taxonomic scope" value="Bacteria"/>
</dbReference>
<dbReference type="InterPro" id="IPR000182">
    <property type="entry name" value="GNAT_dom"/>
</dbReference>
<dbReference type="EMBL" id="ASQA01000013">
    <property type="protein sequence ID" value="ETT86348.1"/>
    <property type="molecule type" value="Genomic_DNA"/>
</dbReference>
<name>W4F0H5_9BACL</name>
<dbReference type="PROSITE" id="PS51186">
    <property type="entry name" value="GNAT"/>
    <property type="match status" value="1"/>
</dbReference>